<name>A0ABW1RSM3_9LACO</name>
<dbReference type="EMBL" id="JBHSSG010000008">
    <property type="protein sequence ID" value="MFC6178414.1"/>
    <property type="molecule type" value="Genomic_DNA"/>
</dbReference>
<keyword evidence="2" id="KW-1185">Reference proteome</keyword>
<organism evidence="1 2">
    <name type="scientific">Weissella sagaensis</name>
    <dbReference type="NCBI Taxonomy" id="2559928"/>
    <lineage>
        <taxon>Bacteria</taxon>
        <taxon>Bacillati</taxon>
        <taxon>Bacillota</taxon>
        <taxon>Bacilli</taxon>
        <taxon>Lactobacillales</taxon>
        <taxon>Lactobacillaceae</taxon>
        <taxon>Weissella</taxon>
    </lineage>
</organism>
<protein>
    <submittedName>
        <fullName evidence="1">Uncharacterized protein</fullName>
    </submittedName>
</protein>
<evidence type="ECO:0000313" key="1">
    <source>
        <dbReference type="EMBL" id="MFC6178414.1"/>
    </source>
</evidence>
<proteinExistence type="predicted"/>
<accession>A0ABW1RSM3</accession>
<reference evidence="2" key="1">
    <citation type="journal article" date="2019" name="Int. J. Syst. Evol. Microbiol.">
        <title>The Global Catalogue of Microorganisms (GCM) 10K type strain sequencing project: providing services to taxonomists for standard genome sequencing and annotation.</title>
        <authorList>
            <consortium name="The Broad Institute Genomics Platform"/>
            <consortium name="The Broad Institute Genome Sequencing Center for Infectious Disease"/>
            <person name="Wu L."/>
            <person name="Ma J."/>
        </authorList>
    </citation>
    <scope>NUCLEOTIDE SEQUENCE [LARGE SCALE GENOMIC DNA]</scope>
    <source>
        <strain evidence="2">CCM 8924</strain>
    </source>
</reference>
<dbReference type="Proteomes" id="UP001596158">
    <property type="component" value="Unassembled WGS sequence"/>
</dbReference>
<dbReference type="RefSeq" id="WP_042492936.1">
    <property type="nucleotide sequence ID" value="NZ_BJDT01000002.1"/>
</dbReference>
<gene>
    <name evidence="1" type="ORF">ACFQGR_03240</name>
</gene>
<comment type="caution">
    <text evidence="1">The sequence shown here is derived from an EMBL/GenBank/DDBJ whole genome shotgun (WGS) entry which is preliminary data.</text>
</comment>
<sequence length="72" mass="8225">MLVTKSSSYKIQDEYRLGIVSSQMIIDNEKLDKELGANVVLKPVINKFAIAKFPRNKMQNLNVQELSLLNED</sequence>
<evidence type="ECO:0000313" key="2">
    <source>
        <dbReference type="Proteomes" id="UP001596158"/>
    </source>
</evidence>